<dbReference type="EMBL" id="CP114029">
    <property type="protein sequence ID" value="WAP67557.1"/>
    <property type="molecule type" value="Genomic_DNA"/>
</dbReference>
<evidence type="ECO:0000313" key="1">
    <source>
        <dbReference type="EMBL" id="WAP67557.1"/>
    </source>
</evidence>
<reference evidence="1" key="1">
    <citation type="submission" date="2022-12" db="EMBL/GenBank/DDBJ databases">
        <title>Jiella pelagia sp. nov., isolated from phosphonate enriched culture of Northwest Pacific surface seawater.</title>
        <authorList>
            <person name="Shin D.Y."/>
            <person name="Hwang C.Y."/>
        </authorList>
    </citation>
    <scope>NUCLEOTIDE SEQUENCE</scope>
    <source>
        <strain evidence="1">HL-NP1</strain>
    </source>
</reference>
<keyword evidence="2" id="KW-1185">Reference proteome</keyword>
<gene>
    <name evidence="1" type="ORF">OH818_18905</name>
</gene>
<evidence type="ECO:0000313" key="2">
    <source>
        <dbReference type="Proteomes" id="UP001164020"/>
    </source>
</evidence>
<organism evidence="1 2">
    <name type="scientific">Jiella pelagia</name>
    <dbReference type="NCBI Taxonomy" id="2986949"/>
    <lineage>
        <taxon>Bacteria</taxon>
        <taxon>Pseudomonadati</taxon>
        <taxon>Pseudomonadota</taxon>
        <taxon>Alphaproteobacteria</taxon>
        <taxon>Hyphomicrobiales</taxon>
        <taxon>Aurantimonadaceae</taxon>
        <taxon>Jiella</taxon>
    </lineage>
</organism>
<dbReference type="Proteomes" id="UP001164020">
    <property type="component" value="Chromosome"/>
</dbReference>
<protein>
    <submittedName>
        <fullName evidence="1">Uncharacterized protein</fullName>
    </submittedName>
</protein>
<sequence>MGLEPVLALTQKLHHEDEVFGHQPEKFRGGAVGIASPRRFVRL</sequence>
<name>A0ABY7BVZ3_9HYPH</name>
<proteinExistence type="predicted"/>
<accession>A0ABY7BVZ3</accession>